<organism evidence="2">
    <name type="scientific">Caulacanthus okamurae</name>
    <dbReference type="NCBI Taxonomy" id="152008"/>
    <lineage>
        <taxon>Eukaryota</taxon>
        <taxon>Rhodophyta</taxon>
        <taxon>Florideophyceae</taxon>
        <taxon>Rhodymeniophycidae</taxon>
        <taxon>Gigartinales</taxon>
        <taxon>Caulacanthaceae</taxon>
        <taxon>Caulacanthus</taxon>
    </lineage>
</organism>
<protein>
    <submittedName>
        <fullName evidence="2">Conserved hypothetical plastid protein</fullName>
    </submittedName>
</protein>
<dbReference type="InterPro" id="IPR025960">
    <property type="entry name" value="RVT_N"/>
</dbReference>
<dbReference type="GeneID" id="54615718"/>
<geneLocation type="chloroplast" evidence="2"/>
<reference evidence="2" key="1">
    <citation type="submission" date="2020-03" db="EMBL/GenBank/DDBJ databases">
        <title>Complete organellar genome analysis of the invasive marine red alga Caulacanthus okamurae (Caulacanthaceae, Rhodophyta) from Moss Landing, California, USA.</title>
        <authorList>
            <person name="Hughey J.R."/>
        </authorList>
    </citation>
    <scope>NUCLEOTIDE SEQUENCE</scope>
</reference>
<evidence type="ECO:0000259" key="1">
    <source>
        <dbReference type="Pfam" id="PF13655"/>
    </source>
</evidence>
<evidence type="ECO:0000313" key="2">
    <source>
        <dbReference type="EMBL" id="QIZ74721.1"/>
    </source>
</evidence>
<sequence length="442" mass="54157">MTLITINSLVVWKSLPWKKINQRIFTLQEKIYKFSKQCDRKNIRIIQDYILNSSDAKLLAIQEICNNLNNYYEYNKKRQYKIEDVNKWHIYRYLFSNTENIYIQKFIIEYVKQFLVYLSLKPEWNAKLESNHKSNTDNISNCYLIYRLCNFFALDVKFNSKKLLIYSFYKSTIKKYINAEKLILKVQASKSISLYIKYWLNNQYFSDFSINYYGIHKFSDVATNNLNQLINIIIYNGIEWYLMSTLHTNIKICEFFNLVYLFYCNTGKLELYFKYNKQSTIILNSIEDFCSFLQIYNIDMISFYFYKRQRFKYETKVCSHFFLKREDPKNITKFHNYHTLYLHPSLYKQFIYHLKSFFYSYDFLGRLRKHKVVNLYKLFTLINNFIARFCKLYYPLINCDNFYFILKLSESTLIKLLKKDNKKLAYLYNNKNYLKYMLYQIK</sequence>
<name>A0A6H1U796_9FLOR</name>
<keyword evidence="2" id="KW-0934">Plastid</keyword>
<dbReference type="Pfam" id="PF13655">
    <property type="entry name" value="RVT_N"/>
    <property type="match status" value="1"/>
</dbReference>
<accession>A0A6H1U796</accession>
<proteinExistence type="predicted"/>
<dbReference type="AlphaFoldDB" id="A0A6H1U796"/>
<dbReference type="RefSeq" id="YP_009774104.1">
    <property type="nucleotide sequence ID" value="NC_047434.1"/>
</dbReference>
<feature type="domain" description="Reverse transcriptase N-terminal" evidence="1">
    <location>
        <begin position="12"/>
        <end position="67"/>
    </location>
</feature>
<gene>
    <name evidence="2" type="primary">ORF436</name>
</gene>
<keyword evidence="2" id="KW-0150">Chloroplast</keyword>
<dbReference type="EMBL" id="MT193838">
    <property type="protein sequence ID" value="QIZ74721.1"/>
    <property type="molecule type" value="Genomic_DNA"/>
</dbReference>